<evidence type="ECO:0000313" key="8">
    <source>
        <dbReference type="Proteomes" id="UP000700596"/>
    </source>
</evidence>
<dbReference type="GO" id="GO:0008270">
    <property type="term" value="F:zinc ion binding"/>
    <property type="evidence" value="ECO:0007669"/>
    <property type="project" value="InterPro"/>
</dbReference>
<dbReference type="Pfam" id="PF00413">
    <property type="entry name" value="Peptidase_M10"/>
    <property type="match status" value="1"/>
</dbReference>
<keyword evidence="5" id="KW-0472">Membrane</keyword>
<dbReference type="OrthoDB" id="406838at2759"/>
<dbReference type="InterPro" id="IPR001818">
    <property type="entry name" value="Pept_M10_metallopeptidase"/>
</dbReference>
<dbReference type="Gene3D" id="3.40.390.10">
    <property type="entry name" value="Collagenase (Catalytic Domain)"/>
    <property type="match status" value="1"/>
</dbReference>
<sequence length="309" mass="34856">MNDSDINPPQAVLPHHVNALNFTCIGPRWEESILSISDSPPLSAHQELCATDAYLQRLTSLRIGLDGTITIWKPRSVLKIYVSLKFGINHDHVKDAVRYATSEWNEKIQESDVRPRFEIVNARTEATCEIKPGTADDRLAHAFFPGMAPYIHIDPPSFRHAAHRKNLWKTLLHEFGHVLGARHQLQESGAPSVLIGVDDDCSIMRNSFILPDAPHLQQSDIDSFEMLYAVAGDQYGGLRIKRIKPMLLETWEKQQQQQQHQFVSVNCHTSGNYPSGLVSDHESNNLTDQVIMVTVLLLVVLLLYRAATR</sequence>
<feature type="domain" description="Peptidase M10 metallopeptidase" evidence="6">
    <location>
        <begin position="89"/>
        <end position="188"/>
    </location>
</feature>
<keyword evidence="2" id="KW-0479">Metal-binding</keyword>
<evidence type="ECO:0000256" key="2">
    <source>
        <dbReference type="ARBA" id="ARBA00022723"/>
    </source>
</evidence>
<dbReference type="GO" id="GO:0031012">
    <property type="term" value="C:extracellular matrix"/>
    <property type="evidence" value="ECO:0007669"/>
    <property type="project" value="InterPro"/>
</dbReference>
<proteinExistence type="predicted"/>
<dbReference type="EMBL" id="JAGMWT010000016">
    <property type="protein sequence ID" value="KAH7115301.1"/>
    <property type="molecule type" value="Genomic_DNA"/>
</dbReference>
<evidence type="ECO:0000256" key="5">
    <source>
        <dbReference type="SAM" id="Phobius"/>
    </source>
</evidence>
<gene>
    <name evidence="7" type="ORF">B0J11DRAFT_540289</name>
</gene>
<accession>A0A9P9DAI5</accession>
<comment type="caution">
    <text evidence="7">The sequence shown here is derived from an EMBL/GenBank/DDBJ whole genome shotgun (WGS) entry which is preliminary data.</text>
</comment>
<keyword evidence="4" id="KW-0862">Zinc</keyword>
<protein>
    <recommendedName>
        <fullName evidence="6">Peptidase M10 metallopeptidase domain-containing protein</fullName>
    </recommendedName>
</protein>
<keyword evidence="8" id="KW-1185">Reference proteome</keyword>
<keyword evidence="1" id="KW-0645">Protease</keyword>
<dbReference type="AlphaFoldDB" id="A0A9P9DAI5"/>
<keyword evidence="5" id="KW-1133">Transmembrane helix</keyword>
<dbReference type="Proteomes" id="UP000700596">
    <property type="component" value="Unassembled WGS sequence"/>
</dbReference>
<evidence type="ECO:0000256" key="1">
    <source>
        <dbReference type="ARBA" id="ARBA00022670"/>
    </source>
</evidence>
<evidence type="ECO:0000259" key="6">
    <source>
        <dbReference type="Pfam" id="PF00413"/>
    </source>
</evidence>
<organism evidence="7 8">
    <name type="scientific">Dendryphion nanum</name>
    <dbReference type="NCBI Taxonomy" id="256645"/>
    <lineage>
        <taxon>Eukaryota</taxon>
        <taxon>Fungi</taxon>
        <taxon>Dikarya</taxon>
        <taxon>Ascomycota</taxon>
        <taxon>Pezizomycotina</taxon>
        <taxon>Dothideomycetes</taxon>
        <taxon>Pleosporomycetidae</taxon>
        <taxon>Pleosporales</taxon>
        <taxon>Torulaceae</taxon>
        <taxon>Dendryphion</taxon>
    </lineage>
</organism>
<name>A0A9P9DAI5_9PLEO</name>
<keyword evidence="3" id="KW-0378">Hydrolase</keyword>
<dbReference type="GO" id="GO:0006508">
    <property type="term" value="P:proteolysis"/>
    <property type="evidence" value="ECO:0007669"/>
    <property type="project" value="UniProtKB-KW"/>
</dbReference>
<evidence type="ECO:0000256" key="4">
    <source>
        <dbReference type="ARBA" id="ARBA00022833"/>
    </source>
</evidence>
<evidence type="ECO:0000313" key="7">
    <source>
        <dbReference type="EMBL" id="KAH7115301.1"/>
    </source>
</evidence>
<dbReference type="SUPFAM" id="SSF55486">
    <property type="entry name" value="Metalloproteases ('zincins'), catalytic domain"/>
    <property type="match status" value="1"/>
</dbReference>
<feature type="transmembrane region" description="Helical" evidence="5">
    <location>
        <begin position="290"/>
        <end position="307"/>
    </location>
</feature>
<evidence type="ECO:0000256" key="3">
    <source>
        <dbReference type="ARBA" id="ARBA00022801"/>
    </source>
</evidence>
<dbReference type="GO" id="GO:0004222">
    <property type="term" value="F:metalloendopeptidase activity"/>
    <property type="evidence" value="ECO:0007669"/>
    <property type="project" value="InterPro"/>
</dbReference>
<dbReference type="InterPro" id="IPR024079">
    <property type="entry name" value="MetalloPept_cat_dom_sf"/>
</dbReference>
<reference evidence="7" key="1">
    <citation type="journal article" date="2021" name="Nat. Commun.">
        <title>Genetic determinants of endophytism in the Arabidopsis root mycobiome.</title>
        <authorList>
            <person name="Mesny F."/>
            <person name="Miyauchi S."/>
            <person name="Thiergart T."/>
            <person name="Pickel B."/>
            <person name="Atanasova L."/>
            <person name="Karlsson M."/>
            <person name="Huettel B."/>
            <person name="Barry K.W."/>
            <person name="Haridas S."/>
            <person name="Chen C."/>
            <person name="Bauer D."/>
            <person name="Andreopoulos W."/>
            <person name="Pangilinan J."/>
            <person name="LaButti K."/>
            <person name="Riley R."/>
            <person name="Lipzen A."/>
            <person name="Clum A."/>
            <person name="Drula E."/>
            <person name="Henrissat B."/>
            <person name="Kohler A."/>
            <person name="Grigoriev I.V."/>
            <person name="Martin F.M."/>
            <person name="Hacquard S."/>
        </authorList>
    </citation>
    <scope>NUCLEOTIDE SEQUENCE</scope>
    <source>
        <strain evidence="7">MPI-CAGE-CH-0243</strain>
    </source>
</reference>
<keyword evidence="5" id="KW-0812">Transmembrane</keyword>